<keyword evidence="3" id="KW-1185">Reference proteome</keyword>
<dbReference type="RefSeq" id="WP_344911781.1">
    <property type="nucleotide sequence ID" value="NZ_BAABDL010000076.1"/>
</dbReference>
<dbReference type="Pfam" id="PF08858">
    <property type="entry name" value="IDEAL"/>
    <property type="match status" value="1"/>
</dbReference>
<accession>A0ABP7VLH8</accession>
<dbReference type="EMBL" id="BAABDL010000076">
    <property type="protein sequence ID" value="GAA4069861.1"/>
    <property type="molecule type" value="Genomic_DNA"/>
</dbReference>
<proteinExistence type="predicted"/>
<evidence type="ECO:0000313" key="3">
    <source>
        <dbReference type="Proteomes" id="UP001501734"/>
    </source>
</evidence>
<reference evidence="3" key="1">
    <citation type="journal article" date="2019" name="Int. J. Syst. Evol. Microbiol.">
        <title>The Global Catalogue of Microorganisms (GCM) 10K type strain sequencing project: providing services to taxonomists for standard genome sequencing and annotation.</title>
        <authorList>
            <consortium name="The Broad Institute Genomics Platform"/>
            <consortium name="The Broad Institute Genome Sequencing Center for Infectious Disease"/>
            <person name="Wu L."/>
            <person name="Ma J."/>
        </authorList>
    </citation>
    <scope>NUCLEOTIDE SEQUENCE [LARGE SCALE GENOMIC DNA]</scope>
    <source>
        <strain evidence="3">JCM 17250</strain>
    </source>
</reference>
<comment type="caution">
    <text evidence="2">The sequence shown here is derived from an EMBL/GenBank/DDBJ whole genome shotgun (WGS) entry which is preliminary data.</text>
</comment>
<evidence type="ECO:0000313" key="2">
    <source>
        <dbReference type="EMBL" id="GAA4069861.1"/>
    </source>
</evidence>
<feature type="domain" description="IDEAL" evidence="1">
    <location>
        <begin position="67"/>
        <end position="91"/>
    </location>
</feature>
<evidence type="ECO:0000259" key="1">
    <source>
        <dbReference type="Pfam" id="PF08858"/>
    </source>
</evidence>
<protein>
    <submittedName>
        <fullName evidence="2">IDEAL domain-containing protein</fullName>
    </submittedName>
</protein>
<gene>
    <name evidence="2" type="ORF">GCM10022410_14670</name>
</gene>
<organism evidence="2 3">
    <name type="scientific">Amphibacillus indicireducens</name>
    <dbReference type="NCBI Taxonomy" id="1076330"/>
    <lineage>
        <taxon>Bacteria</taxon>
        <taxon>Bacillati</taxon>
        <taxon>Bacillota</taxon>
        <taxon>Bacilli</taxon>
        <taxon>Bacillales</taxon>
        <taxon>Bacillaceae</taxon>
        <taxon>Amphibacillus</taxon>
    </lineage>
</organism>
<dbReference type="Proteomes" id="UP001501734">
    <property type="component" value="Unassembled WGS sequence"/>
</dbReference>
<name>A0ABP7VLH8_9BACI</name>
<sequence length="100" mass="11437">MIGDWVNLRSSKGEQIHGYVEKMTGDHTVVQLRVVSSENQILVGQSIQVQVNKLTKEDETEQYSAGELKQLIDLALLTNDKAWFDSLMTKYQKLKIKQNN</sequence>
<dbReference type="InterPro" id="IPR014957">
    <property type="entry name" value="IDEAL_dom"/>
</dbReference>